<gene>
    <name evidence="1" type="ORF">AVDCRST_MAG86-3543</name>
</gene>
<accession>A0A6J4VNQ3</accession>
<dbReference type="AlphaFoldDB" id="A0A6J4VNQ3"/>
<sequence length="75" mass="8466">MAQLTLDLDADTASKVRRAAEREGLSQDEWVSQLIKVRLAAVWPDSVVRLAGTWPDFEAESVRQRGEKDTPRETL</sequence>
<reference evidence="1" key="1">
    <citation type="submission" date="2020-02" db="EMBL/GenBank/DDBJ databases">
        <authorList>
            <person name="Meier V. D."/>
        </authorList>
    </citation>
    <scope>NUCLEOTIDE SEQUENCE</scope>
    <source>
        <strain evidence="1">AVDCRST_MAG86</strain>
    </source>
</reference>
<proteinExistence type="predicted"/>
<name>A0A6J4VNQ3_9DEIN</name>
<dbReference type="EMBL" id="CADCWP010000296">
    <property type="protein sequence ID" value="CAA9584185.1"/>
    <property type="molecule type" value="Genomic_DNA"/>
</dbReference>
<organism evidence="1">
    <name type="scientific">uncultured Truepera sp</name>
    <dbReference type="NCBI Taxonomy" id="543023"/>
    <lineage>
        <taxon>Bacteria</taxon>
        <taxon>Thermotogati</taxon>
        <taxon>Deinococcota</taxon>
        <taxon>Deinococci</taxon>
        <taxon>Trueperales</taxon>
        <taxon>Trueperaceae</taxon>
        <taxon>Truepera</taxon>
        <taxon>environmental samples</taxon>
    </lineage>
</organism>
<evidence type="ECO:0000313" key="1">
    <source>
        <dbReference type="EMBL" id="CAA9584185.1"/>
    </source>
</evidence>
<protein>
    <submittedName>
        <fullName evidence="1">Uncharacterized protein</fullName>
    </submittedName>
</protein>